<name>A0A5D2MP02_GOSTO</name>
<accession>A0A5D2MP02</accession>
<gene>
    <name evidence="1" type="ORF">ES332_A13G242800v1</name>
</gene>
<organism evidence="1 2">
    <name type="scientific">Gossypium tomentosum</name>
    <name type="common">Hawaiian cotton</name>
    <name type="synonym">Gossypium sandvicense</name>
    <dbReference type="NCBI Taxonomy" id="34277"/>
    <lineage>
        <taxon>Eukaryota</taxon>
        <taxon>Viridiplantae</taxon>
        <taxon>Streptophyta</taxon>
        <taxon>Embryophyta</taxon>
        <taxon>Tracheophyta</taxon>
        <taxon>Spermatophyta</taxon>
        <taxon>Magnoliopsida</taxon>
        <taxon>eudicotyledons</taxon>
        <taxon>Gunneridae</taxon>
        <taxon>Pentapetalae</taxon>
        <taxon>rosids</taxon>
        <taxon>malvids</taxon>
        <taxon>Malvales</taxon>
        <taxon>Malvaceae</taxon>
        <taxon>Malvoideae</taxon>
        <taxon>Gossypium</taxon>
    </lineage>
</organism>
<evidence type="ECO:0000313" key="1">
    <source>
        <dbReference type="EMBL" id="TYH93277.1"/>
    </source>
</evidence>
<dbReference type="AlphaFoldDB" id="A0A5D2MP02"/>
<reference evidence="1 2" key="1">
    <citation type="submission" date="2019-07" db="EMBL/GenBank/DDBJ databases">
        <title>WGS assembly of Gossypium tomentosum.</title>
        <authorList>
            <person name="Chen Z.J."/>
            <person name="Sreedasyam A."/>
            <person name="Ando A."/>
            <person name="Song Q."/>
            <person name="De L."/>
            <person name="Hulse-Kemp A."/>
            <person name="Ding M."/>
            <person name="Ye W."/>
            <person name="Kirkbride R."/>
            <person name="Jenkins J."/>
            <person name="Plott C."/>
            <person name="Lovell J."/>
            <person name="Lin Y.-M."/>
            <person name="Vaughn R."/>
            <person name="Liu B."/>
            <person name="Li W."/>
            <person name="Simpson S."/>
            <person name="Scheffler B."/>
            <person name="Saski C."/>
            <person name="Grover C."/>
            <person name="Hu G."/>
            <person name="Conover J."/>
            <person name="Carlson J."/>
            <person name="Shu S."/>
            <person name="Boston L."/>
            <person name="Williams M."/>
            <person name="Peterson D."/>
            <person name="Mcgee K."/>
            <person name="Jones D."/>
            <person name="Wendel J."/>
            <person name="Stelly D."/>
            <person name="Grimwood J."/>
            <person name="Schmutz J."/>
        </authorList>
    </citation>
    <scope>NUCLEOTIDE SEQUENCE [LARGE SCALE GENOMIC DNA]</scope>
    <source>
        <strain evidence="1">7179.01</strain>
    </source>
</reference>
<dbReference type="Proteomes" id="UP000322667">
    <property type="component" value="Chromosome A13"/>
</dbReference>
<proteinExistence type="predicted"/>
<sequence length="46" mass="5039">MNHNQTSPSKAPLEGICLSCTEKMIRGSRVENHLSGILSVYSRSCC</sequence>
<evidence type="ECO:0000313" key="2">
    <source>
        <dbReference type="Proteomes" id="UP000322667"/>
    </source>
</evidence>
<protein>
    <submittedName>
        <fullName evidence="1">Uncharacterized protein</fullName>
    </submittedName>
</protein>
<keyword evidence="2" id="KW-1185">Reference proteome</keyword>
<dbReference type="EMBL" id="CM017622">
    <property type="protein sequence ID" value="TYH93277.1"/>
    <property type="molecule type" value="Genomic_DNA"/>
</dbReference>